<dbReference type="InterPro" id="IPR036291">
    <property type="entry name" value="NAD(P)-bd_dom_sf"/>
</dbReference>
<keyword evidence="2" id="KW-1185">Reference proteome</keyword>
<evidence type="ECO:0000313" key="2">
    <source>
        <dbReference type="Proteomes" id="UP000017836"/>
    </source>
</evidence>
<evidence type="ECO:0000313" key="1">
    <source>
        <dbReference type="EMBL" id="ERN09001.1"/>
    </source>
</evidence>
<accession>W1PMR7</accession>
<name>W1PMR7_AMBTC</name>
<dbReference type="HOGENOM" id="CLU_007383_9_6_1"/>
<organism evidence="1 2">
    <name type="scientific">Amborella trichopoda</name>
    <dbReference type="NCBI Taxonomy" id="13333"/>
    <lineage>
        <taxon>Eukaryota</taxon>
        <taxon>Viridiplantae</taxon>
        <taxon>Streptophyta</taxon>
        <taxon>Embryophyta</taxon>
        <taxon>Tracheophyta</taxon>
        <taxon>Spermatophyta</taxon>
        <taxon>Magnoliopsida</taxon>
        <taxon>Amborellales</taxon>
        <taxon>Amborellaceae</taxon>
        <taxon>Amborella</taxon>
    </lineage>
</organism>
<dbReference type="Gramene" id="ERN09001">
    <property type="protein sequence ID" value="ERN09001"/>
    <property type="gene ID" value="AMTR_s00153p00067590"/>
</dbReference>
<proteinExistence type="predicted"/>
<sequence>MGAVHVNDVALGHILLYENPSASGRNLCIESICHWSDFAVAVAKLYPGYKVPRFTEVTQFGFLRAQKPSKKLIDLGLNFIPMEEIIKDAVSSLQDKGYLS</sequence>
<dbReference type="STRING" id="13333.W1PMR7"/>
<dbReference type="Gene3D" id="3.40.50.720">
    <property type="entry name" value="NAD(P)-binding Rossmann-like Domain"/>
    <property type="match status" value="1"/>
</dbReference>
<dbReference type="OMA" id="TISHYGD"/>
<reference evidence="2" key="1">
    <citation type="journal article" date="2013" name="Science">
        <title>The Amborella genome and the evolution of flowering plants.</title>
        <authorList>
            <consortium name="Amborella Genome Project"/>
        </authorList>
    </citation>
    <scope>NUCLEOTIDE SEQUENCE [LARGE SCALE GENOMIC DNA]</scope>
</reference>
<dbReference type="AlphaFoldDB" id="W1PMR7"/>
<protein>
    <recommendedName>
        <fullName evidence="3">NAD-dependent epimerase/dehydratase domain-containing protein</fullName>
    </recommendedName>
</protein>
<dbReference type="eggNOG" id="KOG1502">
    <property type="taxonomic scope" value="Eukaryota"/>
</dbReference>
<dbReference type="Proteomes" id="UP000017836">
    <property type="component" value="Unassembled WGS sequence"/>
</dbReference>
<dbReference type="SUPFAM" id="SSF51735">
    <property type="entry name" value="NAD(P)-binding Rossmann-fold domains"/>
    <property type="match status" value="1"/>
</dbReference>
<gene>
    <name evidence="1" type="ORF">AMTR_s00153p00067590</name>
</gene>
<evidence type="ECO:0008006" key="3">
    <source>
        <dbReference type="Google" id="ProtNLM"/>
    </source>
</evidence>
<dbReference type="EMBL" id="KI393119">
    <property type="protein sequence ID" value="ERN09001.1"/>
    <property type="molecule type" value="Genomic_DNA"/>
</dbReference>